<keyword evidence="1" id="KW-1003">Cell membrane</keyword>
<dbReference type="AlphaFoldDB" id="A0A4P8XIZ9"/>
<sequence length="548" mass="60738">MVTVRKTKKSLLAVLLTVFMILVSLTTACSSNTEEAEQNSAKQGEASQKSNEATTYPIQTDKKLTYWAGLNSNLAGIKSSLDEVPFFQEWQKRTGVPLTFISPTAGQQNEALNVMLASGELPDVIEHSWINFPGGPEKAIKDGYILKLNDLIDQHAPNYKKYLQDHPEVDRMVKTDTGSYFGFPFIRGDESLLVFQGPIVRQDWLDELGLEMPTTIDEWYTVLKAFKEKKGASAPLSFLSDGRLAALSNGAFIGAYGINLGFYLDNGQIKYGPAEPQYKEFLATMSKWYAEGLLDKNIATTDSKTLDANIITGATGVSIGNAGSNLGKWTPLLSEQNPKAVLAPAPYPVLNKGDVPRFGQYDNPFAVNGTAAITSTSKDPELAVKMLDYAYSEEGHMLFNFGIEGVSYTMENGYPTYTDLMMKNPDKLAPAQALSLYIRGNYFGPFVQDKRYSEQYNVLPSQKDAIQVWKTEAKSTKLPPITATPEESTELAKIMTDVDTLVNEMTLKIILGSEPLSSYESYMERLSTLNFDRAIEIQEAALERFNKR</sequence>
<organism evidence="8 9">
    <name type="scientific">Paenibacillus algicola</name>
    <dbReference type="NCBI Taxonomy" id="2565926"/>
    <lineage>
        <taxon>Bacteria</taxon>
        <taxon>Bacillati</taxon>
        <taxon>Bacillota</taxon>
        <taxon>Bacilli</taxon>
        <taxon>Bacillales</taxon>
        <taxon>Paenibacillaceae</taxon>
        <taxon>Paenibacillus</taxon>
    </lineage>
</organism>
<evidence type="ECO:0000313" key="8">
    <source>
        <dbReference type="EMBL" id="QCT01490.1"/>
    </source>
</evidence>
<dbReference type="Proteomes" id="UP000300879">
    <property type="component" value="Chromosome"/>
</dbReference>
<proteinExistence type="predicted"/>
<dbReference type="PANTHER" id="PTHR43649:SF33">
    <property type="entry name" value="POLYGALACTURONAN_RHAMNOGALACTURONAN-BINDING PROTEIN YTCQ"/>
    <property type="match status" value="1"/>
</dbReference>
<gene>
    <name evidence="8" type="ORF">E6C60_0769</name>
</gene>
<dbReference type="OrthoDB" id="9787283at2"/>
<reference evidence="8 9" key="1">
    <citation type="submission" date="2019-05" db="EMBL/GenBank/DDBJ databases">
        <authorList>
            <person name="Chen C."/>
        </authorList>
    </citation>
    <scope>NUCLEOTIDE SEQUENCE [LARGE SCALE GENOMIC DNA]</scope>
    <source>
        <strain evidence="8 9">HB172198</strain>
    </source>
</reference>
<keyword evidence="2 7" id="KW-0732">Signal</keyword>
<dbReference type="EMBL" id="CP040396">
    <property type="protein sequence ID" value="QCT01490.1"/>
    <property type="molecule type" value="Genomic_DNA"/>
</dbReference>
<keyword evidence="9" id="KW-1185">Reference proteome</keyword>
<accession>A0A4P8XIZ9</accession>
<evidence type="ECO:0000256" key="5">
    <source>
        <dbReference type="ARBA" id="ARBA00023288"/>
    </source>
</evidence>
<dbReference type="KEGG" id="palo:E6C60_0769"/>
<keyword evidence="5" id="KW-0449">Lipoprotein</keyword>
<evidence type="ECO:0000256" key="4">
    <source>
        <dbReference type="ARBA" id="ARBA00023139"/>
    </source>
</evidence>
<evidence type="ECO:0000256" key="3">
    <source>
        <dbReference type="ARBA" id="ARBA00023136"/>
    </source>
</evidence>
<evidence type="ECO:0000256" key="6">
    <source>
        <dbReference type="SAM" id="MobiDB-lite"/>
    </source>
</evidence>
<protein>
    <submittedName>
        <fullName evidence="8">Extracellular solute-binding protein, family 1</fullName>
    </submittedName>
</protein>
<dbReference type="SUPFAM" id="SSF53850">
    <property type="entry name" value="Periplasmic binding protein-like II"/>
    <property type="match status" value="1"/>
</dbReference>
<feature type="signal peptide" evidence="7">
    <location>
        <begin position="1"/>
        <end position="28"/>
    </location>
</feature>
<evidence type="ECO:0000256" key="2">
    <source>
        <dbReference type="ARBA" id="ARBA00022729"/>
    </source>
</evidence>
<evidence type="ECO:0000256" key="7">
    <source>
        <dbReference type="SAM" id="SignalP"/>
    </source>
</evidence>
<name>A0A4P8XIZ9_9BACL</name>
<evidence type="ECO:0000256" key="1">
    <source>
        <dbReference type="ARBA" id="ARBA00022475"/>
    </source>
</evidence>
<dbReference type="InterPro" id="IPR050490">
    <property type="entry name" value="Bact_solute-bd_prot1"/>
</dbReference>
<dbReference type="InterPro" id="IPR006059">
    <property type="entry name" value="SBP"/>
</dbReference>
<keyword evidence="3" id="KW-0472">Membrane</keyword>
<dbReference type="PANTHER" id="PTHR43649">
    <property type="entry name" value="ARABINOSE-BINDING PROTEIN-RELATED"/>
    <property type="match status" value="1"/>
</dbReference>
<keyword evidence="4" id="KW-0564">Palmitate</keyword>
<evidence type="ECO:0000313" key="9">
    <source>
        <dbReference type="Proteomes" id="UP000300879"/>
    </source>
</evidence>
<dbReference type="Gene3D" id="3.40.190.10">
    <property type="entry name" value="Periplasmic binding protein-like II"/>
    <property type="match status" value="2"/>
</dbReference>
<dbReference type="PROSITE" id="PS51257">
    <property type="entry name" value="PROKAR_LIPOPROTEIN"/>
    <property type="match status" value="1"/>
</dbReference>
<feature type="region of interest" description="Disordered" evidence="6">
    <location>
        <begin position="32"/>
        <end position="54"/>
    </location>
</feature>
<dbReference type="Pfam" id="PF01547">
    <property type="entry name" value="SBP_bac_1"/>
    <property type="match status" value="1"/>
</dbReference>
<feature type="chain" id="PRO_5039387754" evidence="7">
    <location>
        <begin position="29"/>
        <end position="548"/>
    </location>
</feature>